<dbReference type="PIRSF" id="PIRSF017082">
    <property type="entry name" value="YflP"/>
    <property type="match status" value="1"/>
</dbReference>
<dbReference type="PANTHER" id="PTHR42928:SF5">
    <property type="entry name" value="BLR1237 PROTEIN"/>
    <property type="match status" value="1"/>
</dbReference>
<dbReference type="Proteomes" id="UP000698752">
    <property type="component" value="Unassembled WGS sequence"/>
</dbReference>
<protein>
    <submittedName>
        <fullName evidence="3">Tripartite tricarboxylate transporter substrate binding protein</fullName>
    </submittedName>
</protein>
<evidence type="ECO:0000313" key="3">
    <source>
        <dbReference type="EMBL" id="MBR0653159.1"/>
    </source>
</evidence>
<organism evidence="3 4">
    <name type="scientific">Neoroseomonas terrae</name>
    <dbReference type="NCBI Taxonomy" id="424799"/>
    <lineage>
        <taxon>Bacteria</taxon>
        <taxon>Pseudomonadati</taxon>
        <taxon>Pseudomonadota</taxon>
        <taxon>Alphaproteobacteria</taxon>
        <taxon>Acetobacterales</taxon>
        <taxon>Acetobacteraceae</taxon>
        <taxon>Neoroseomonas</taxon>
    </lineage>
</organism>
<gene>
    <name evidence="3" type="ORF">GXW78_26115</name>
</gene>
<evidence type="ECO:0000313" key="4">
    <source>
        <dbReference type="Proteomes" id="UP000698752"/>
    </source>
</evidence>
<feature type="signal peptide" evidence="2">
    <location>
        <begin position="1"/>
        <end position="27"/>
    </location>
</feature>
<proteinExistence type="inferred from homology"/>
<accession>A0ABS5EQ63</accession>
<name>A0ABS5EQ63_9PROT</name>
<evidence type="ECO:0000256" key="2">
    <source>
        <dbReference type="SAM" id="SignalP"/>
    </source>
</evidence>
<dbReference type="Gene3D" id="3.40.190.10">
    <property type="entry name" value="Periplasmic binding protein-like II"/>
    <property type="match status" value="1"/>
</dbReference>
<dbReference type="CDD" id="cd07012">
    <property type="entry name" value="PBP2_Bug_TTT"/>
    <property type="match status" value="1"/>
</dbReference>
<dbReference type="EMBL" id="JAAEDI010000041">
    <property type="protein sequence ID" value="MBR0653159.1"/>
    <property type="molecule type" value="Genomic_DNA"/>
</dbReference>
<dbReference type="InterPro" id="IPR042100">
    <property type="entry name" value="Bug_dom1"/>
</dbReference>
<comment type="caution">
    <text evidence="3">The sequence shown here is derived from an EMBL/GenBank/DDBJ whole genome shotgun (WGS) entry which is preliminary data.</text>
</comment>
<dbReference type="Pfam" id="PF03401">
    <property type="entry name" value="TctC"/>
    <property type="match status" value="1"/>
</dbReference>
<dbReference type="Gene3D" id="3.40.190.150">
    <property type="entry name" value="Bordetella uptake gene, domain 1"/>
    <property type="match status" value="1"/>
</dbReference>
<dbReference type="InterPro" id="IPR005064">
    <property type="entry name" value="BUG"/>
</dbReference>
<feature type="chain" id="PRO_5045757140" evidence="2">
    <location>
        <begin position="28"/>
        <end position="330"/>
    </location>
</feature>
<evidence type="ECO:0000256" key="1">
    <source>
        <dbReference type="ARBA" id="ARBA00006987"/>
    </source>
</evidence>
<reference evidence="4" key="1">
    <citation type="journal article" date="2021" name="Syst. Appl. Microbiol.">
        <title>Roseomonas hellenica sp. nov., isolated from roots of wild-growing Alkanna tinctoria.</title>
        <authorList>
            <person name="Rat A."/>
            <person name="Naranjo H.D."/>
            <person name="Lebbe L."/>
            <person name="Cnockaert M."/>
            <person name="Krigas N."/>
            <person name="Grigoriadou K."/>
            <person name="Maloupa E."/>
            <person name="Willems A."/>
        </authorList>
    </citation>
    <scope>NUCLEOTIDE SEQUENCE [LARGE SCALE GENOMIC DNA]</scope>
    <source>
        <strain evidence="4">LMG 31159</strain>
    </source>
</reference>
<keyword evidence="4" id="KW-1185">Reference proteome</keyword>
<keyword evidence="2" id="KW-0732">Signal</keyword>
<comment type="similarity">
    <text evidence="1">Belongs to the UPF0065 (bug) family.</text>
</comment>
<dbReference type="PANTHER" id="PTHR42928">
    <property type="entry name" value="TRICARBOXYLATE-BINDING PROTEIN"/>
    <property type="match status" value="1"/>
</dbReference>
<sequence length="330" mass="34784">MTSDDMSRRLALLSLAAPFAVATRAEAQAPSFPTRPITLVVAFPAGGSSDVTARILADGMSRDLGQPVVVENRPGGATVVGTMAVVQAPKDGYTLLFASTSALTTNPHLYQNLPYKVSDFQPVSLVAVAPWIIAISLTVPARNLREFVDYARQRPGQLNYHTYGPGTGADLFASMVLASTGIRAEPIVYRGEAPALTALSTGEIQFMPASISGALIEQHKAGRIRIIAVADAARSPAAPDLPTFAEQGFTGLEANSWFGIAAPAGTPAPVVARLQRAVAAAIAMPEVRNRIDATGFTAQSSSTEELARIIDEHSRLWGGVISRLGIRLQL</sequence>